<evidence type="ECO:0000313" key="3">
    <source>
        <dbReference type="Proteomes" id="UP000813385"/>
    </source>
</evidence>
<dbReference type="Proteomes" id="UP000813385">
    <property type="component" value="Unassembled WGS sequence"/>
</dbReference>
<feature type="chain" id="PRO_5035443692" description="Secreted protein" evidence="1">
    <location>
        <begin position="24"/>
        <end position="112"/>
    </location>
</feature>
<reference evidence="2" key="1">
    <citation type="journal article" date="2021" name="Nat. Commun.">
        <title>Genetic determinants of endophytism in the Arabidopsis root mycobiome.</title>
        <authorList>
            <person name="Mesny F."/>
            <person name="Miyauchi S."/>
            <person name="Thiergart T."/>
            <person name="Pickel B."/>
            <person name="Atanasova L."/>
            <person name="Karlsson M."/>
            <person name="Huettel B."/>
            <person name="Barry K.W."/>
            <person name="Haridas S."/>
            <person name="Chen C."/>
            <person name="Bauer D."/>
            <person name="Andreopoulos W."/>
            <person name="Pangilinan J."/>
            <person name="LaButti K."/>
            <person name="Riley R."/>
            <person name="Lipzen A."/>
            <person name="Clum A."/>
            <person name="Drula E."/>
            <person name="Henrissat B."/>
            <person name="Kohler A."/>
            <person name="Grigoriev I.V."/>
            <person name="Martin F.M."/>
            <person name="Hacquard S."/>
        </authorList>
    </citation>
    <scope>NUCLEOTIDE SEQUENCE</scope>
    <source>
        <strain evidence="2">MPI-CAGE-AT-0016</strain>
    </source>
</reference>
<keyword evidence="3" id="KW-1185">Reference proteome</keyword>
<evidence type="ECO:0000256" key="1">
    <source>
        <dbReference type="SAM" id="SignalP"/>
    </source>
</evidence>
<protein>
    <recommendedName>
        <fullName evidence="4">Secreted protein</fullName>
    </recommendedName>
</protein>
<gene>
    <name evidence="2" type="ORF">B0T11DRAFT_71550</name>
</gene>
<feature type="signal peptide" evidence="1">
    <location>
        <begin position="1"/>
        <end position="23"/>
    </location>
</feature>
<sequence length="112" mass="12520">MGWVEKPIALYFCFLLLSPVSDTSQTPVKGGRPHVRSKTCLGFCPRVESRGACCREEKRGGAAAEQSGLGEISLSGRPASVGIDEWRMCNIRIDRHVSWLFVAFSHGRWRLR</sequence>
<evidence type="ECO:0008006" key="4">
    <source>
        <dbReference type="Google" id="ProtNLM"/>
    </source>
</evidence>
<comment type="caution">
    <text evidence="2">The sequence shown here is derived from an EMBL/GenBank/DDBJ whole genome shotgun (WGS) entry which is preliminary data.</text>
</comment>
<name>A0A8K0TPW1_9PEZI</name>
<evidence type="ECO:0000313" key="2">
    <source>
        <dbReference type="EMBL" id="KAH7369205.1"/>
    </source>
</evidence>
<dbReference type="EMBL" id="JAGPXD010000002">
    <property type="protein sequence ID" value="KAH7369205.1"/>
    <property type="molecule type" value="Genomic_DNA"/>
</dbReference>
<accession>A0A8K0TPW1</accession>
<dbReference type="AlphaFoldDB" id="A0A8K0TPW1"/>
<keyword evidence="1" id="KW-0732">Signal</keyword>
<organism evidence="2 3">
    <name type="scientific">Plectosphaerella cucumerina</name>
    <dbReference type="NCBI Taxonomy" id="40658"/>
    <lineage>
        <taxon>Eukaryota</taxon>
        <taxon>Fungi</taxon>
        <taxon>Dikarya</taxon>
        <taxon>Ascomycota</taxon>
        <taxon>Pezizomycotina</taxon>
        <taxon>Sordariomycetes</taxon>
        <taxon>Hypocreomycetidae</taxon>
        <taxon>Glomerellales</taxon>
        <taxon>Plectosphaerellaceae</taxon>
        <taxon>Plectosphaerella</taxon>
    </lineage>
</organism>
<proteinExistence type="predicted"/>